<dbReference type="InterPro" id="IPR000719">
    <property type="entry name" value="Prot_kinase_dom"/>
</dbReference>
<dbReference type="Pfam" id="PF00069">
    <property type="entry name" value="Pkinase"/>
    <property type="match status" value="1"/>
</dbReference>
<evidence type="ECO:0000259" key="7">
    <source>
        <dbReference type="PROSITE" id="PS50011"/>
    </source>
</evidence>
<keyword evidence="3" id="KW-0418">Kinase</keyword>
<dbReference type="InterPro" id="IPR008271">
    <property type="entry name" value="Ser/Thr_kinase_AS"/>
</dbReference>
<dbReference type="OrthoDB" id="4062651at2759"/>
<organism evidence="8 9">
    <name type="scientific">Cudoniella acicularis</name>
    <dbReference type="NCBI Taxonomy" id="354080"/>
    <lineage>
        <taxon>Eukaryota</taxon>
        <taxon>Fungi</taxon>
        <taxon>Dikarya</taxon>
        <taxon>Ascomycota</taxon>
        <taxon>Pezizomycotina</taxon>
        <taxon>Leotiomycetes</taxon>
        <taxon>Helotiales</taxon>
        <taxon>Tricladiaceae</taxon>
        <taxon>Cudoniella</taxon>
    </lineage>
</organism>
<dbReference type="EMBL" id="JAAMPI010000440">
    <property type="protein sequence ID" value="KAF4631468.1"/>
    <property type="molecule type" value="Genomic_DNA"/>
</dbReference>
<dbReference type="CDD" id="cd00180">
    <property type="entry name" value="PKc"/>
    <property type="match status" value="1"/>
</dbReference>
<dbReference type="PROSITE" id="PS50011">
    <property type="entry name" value="PROTEIN_KINASE_DOM"/>
    <property type="match status" value="1"/>
</dbReference>
<dbReference type="AlphaFoldDB" id="A0A8H4W283"/>
<comment type="similarity">
    <text evidence="5">Belongs to the protein kinase superfamily. Ser/Thr protein kinase family. GCN2 subfamily.</text>
</comment>
<name>A0A8H4W283_9HELO</name>
<accession>A0A8H4W283</accession>
<evidence type="ECO:0000313" key="8">
    <source>
        <dbReference type="EMBL" id="KAF4631468.1"/>
    </source>
</evidence>
<sequence>MEEEALPVSGIRPSTDHKGGDPAVTRGRANVRYRFRLPSIPFATSKELMSTNPEGTGSYLSSVYSSGVFQTAPSHPSHFEISQSQPGQNHTQRALKQSKLRLLFKENSLQPPQVWVANKLTDRDALHSEDNEPEPQTSSGPNDYNLVWDGYSDESDWCGGGMHVSFTRGQEIHLEGLHEIVGHGATATVDLIHCRGIKLARKTILLRRNLKLRDVLKEIFGGIERDDIKKTSHKIWRENLSPSSLCPVSALRYVHSCGIKHMDIKPSNILLKRVPSSIVPDVWDYKVFLCDFGISHIFEIDELSRTESFFGKSPKYAAPEVSTYSNHGRAADVFSLGCELVEINTIFSNRLVDELNVFRHGSTMKQPINDQAGFLFEPYNETIPQTQI</sequence>
<keyword evidence="9" id="KW-1185">Reference proteome</keyword>
<dbReference type="PANTHER" id="PTHR11042:SF190">
    <property type="entry name" value="MITOSIS INHIBITOR PROTEIN KINASE MIK1"/>
    <property type="match status" value="1"/>
</dbReference>
<dbReference type="SMART" id="SM00220">
    <property type="entry name" value="S_TKc"/>
    <property type="match status" value="1"/>
</dbReference>
<dbReference type="Gene3D" id="1.10.510.10">
    <property type="entry name" value="Transferase(Phosphotransferase) domain 1"/>
    <property type="match status" value="1"/>
</dbReference>
<dbReference type="PROSITE" id="PS00108">
    <property type="entry name" value="PROTEIN_KINASE_ST"/>
    <property type="match status" value="1"/>
</dbReference>
<dbReference type="PANTHER" id="PTHR11042">
    <property type="entry name" value="EUKARYOTIC TRANSLATION INITIATION FACTOR 2-ALPHA KINASE EIF2-ALPHA KINASE -RELATED"/>
    <property type="match status" value="1"/>
</dbReference>
<dbReference type="GO" id="GO:0005634">
    <property type="term" value="C:nucleus"/>
    <property type="evidence" value="ECO:0007669"/>
    <property type="project" value="TreeGrafter"/>
</dbReference>
<feature type="region of interest" description="Disordered" evidence="6">
    <location>
        <begin position="1"/>
        <end position="27"/>
    </location>
</feature>
<dbReference type="GO" id="GO:0005737">
    <property type="term" value="C:cytoplasm"/>
    <property type="evidence" value="ECO:0007669"/>
    <property type="project" value="TreeGrafter"/>
</dbReference>
<evidence type="ECO:0000256" key="1">
    <source>
        <dbReference type="ARBA" id="ARBA00022679"/>
    </source>
</evidence>
<evidence type="ECO:0000256" key="5">
    <source>
        <dbReference type="ARBA" id="ARBA00037982"/>
    </source>
</evidence>
<feature type="domain" description="Protein kinase" evidence="7">
    <location>
        <begin position="48"/>
        <end position="388"/>
    </location>
</feature>
<dbReference type="Proteomes" id="UP000566819">
    <property type="component" value="Unassembled WGS sequence"/>
</dbReference>
<proteinExistence type="inferred from homology"/>
<keyword evidence="2" id="KW-0547">Nucleotide-binding</keyword>
<dbReference type="InterPro" id="IPR050339">
    <property type="entry name" value="CC_SR_Kinase"/>
</dbReference>
<gene>
    <name evidence="8" type="ORF">G7Y89_g6661</name>
</gene>
<dbReference type="InterPro" id="IPR011009">
    <property type="entry name" value="Kinase-like_dom_sf"/>
</dbReference>
<reference evidence="8 9" key="1">
    <citation type="submission" date="2020-03" db="EMBL/GenBank/DDBJ databases">
        <title>Draft Genome Sequence of Cudoniella acicularis.</title>
        <authorList>
            <person name="Buettner E."/>
            <person name="Kellner H."/>
        </authorList>
    </citation>
    <scope>NUCLEOTIDE SEQUENCE [LARGE SCALE GENOMIC DNA]</scope>
    <source>
        <strain evidence="8 9">DSM 108380</strain>
    </source>
</reference>
<evidence type="ECO:0000256" key="2">
    <source>
        <dbReference type="ARBA" id="ARBA00022741"/>
    </source>
</evidence>
<evidence type="ECO:0000256" key="4">
    <source>
        <dbReference type="ARBA" id="ARBA00022840"/>
    </source>
</evidence>
<feature type="region of interest" description="Disordered" evidence="6">
    <location>
        <begin position="72"/>
        <end position="94"/>
    </location>
</feature>
<evidence type="ECO:0000256" key="6">
    <source>
        <dbReference type="SAM" id="MobiDB-lite"/>
    </source>
</evidence>
<keyword evidence="4" id="KW-0067">ATP-binding</keyword>
<protein>
    <recommendedName>
        <fullName evidence="7">Protein kinase domain-containing protein</fullName>
    </recommendedName>
</protein>
<evidence type="ECO:0000313" key="9">
    <source>
        <dbReference type="Proteomes" id="UP000566819"/>
    </source>
</evidence>
<keyword evidence="1" id="KW-0808">Transferase</keyword>
<evidence type="ECO:0000256" key="3">
    <source>
        <dbReference type="ARBA" id="ARBA00022777"/>
    </source>
</evidence>
<comment type="caution">
    <text evidence="8">The sequence shown here is derived from an EMBL/GenBank/DDBJ whole genome shotgun (WGS) entry which is preliminary data.</text>
</comment>
<dbReference type="GO" id="GO:0004672">
    <property type="term" value="F:protein kinase activity"/>
    <property type="evidence" value="ECO:0007669"/>
    <property type="project" value="InterPro"/>
</dbReference>
<dbReference type="GO" id="GO:0005524">
    <property type="term" value="F:ATP binding"/>
    <property type="evidence" value="ECO:0007669"/>
    <property type="project" value="UniProtKB-KW"/>
</dbReference>
<dbReference type="SUPFAM" id="SSF56112">
    <property type="entry name" value="Protein kinase-like (PK-like)"/>
    <property type="match status" value="1"/>
</dbReference>